<keyword evidence="2" id="KW-1185">Reference proteome</keyword>
<proteinExistence type="predicted"/>
<dbReference type="Proteomes" id="UP000077755">
    <property type="component" value="Chromosome 9"/>
</dbReference>
<reference evidence="1" key="2">
    <citation type="submission" date="2022-03" db="EMBL/GenBank/DDBJ databases">
        <title>Draft title - Genomic analysis of global carrot germplasm unveils the trajectory of domestication and the origin of high carotenoid orange carrot.</title>
        <authorList>
            <person name="Iorizzo M."/>
            <person name="Ellison S."/>
            <person name="Senalik D."/>
            <person name="Macko-Podgorni A."/>
            <person name="Grzebelus D."/>
            <person name="Bostan H."/>
            <person name="Rolling W."/>
            <person name="Curaba J."/>
            <person name="Simon P."/>
        </authorList>
    </citation>
    <scope>NUCLEOTIDE SEQUENCE</scope>
    <source>
        <tissue evidence="1">Leaf</tissue>
    </source>
</reference>
<dbReference type="InterPro" id="IPR044680">
    <property type="entry name" value="EX1/2"/>
</dbReference>
<evidence type="ECO:0000313" key="2">
    <source>
        <dbReference type="Proteomes" id="UP000077755"/>
    </source>
</evidence>
<dbReference type="EMBL" id="CP093351">
    <property type="protein sequence ID" value="WOH14981.1"/>
    <property type="molecule type" value="Genomic_DNA"/>
</dbReference>
<sequence>MYFLRRKMCSSLKTASFHLPSPSHAFLSSTVNPECSGLRNPDWVKALRTTSFWFSRFSSAPITDDTKFEAKESLVSAEDWNRWLKVFDENDQQARLVSDLKSQYTCAAEKEDYETAVRLQVEITAASQNDGAARLMSNLNKAIEEERYEDATFLRDQTGAGLLGWWAGVSQDHKNPYGQIIHISPEHGRFVAKSYSPWQLATAKDGTPLFEIYVSTGKEAMHKEQATYLKHEAVPEEFRGVADKLYLDFRLSHLTPYANQDMWAETLRKFAVALGKDATKQTFLDMFEHSRVKGKYEGYEGKHGGYEGKHGGCEGKHGSYEERYGGYEGKHGAYDGKHAGYEGKYEGYFQFGKGSKNIGEERTVIHHKFAVGSIVQKAKGNLKNDFLRVPARLDRKDYFSFSLGVEENKDQKVSSDYRLEDDHTWDHDILRYVNCVGRGMVYNKTGCDKLQLFALSQAENQQPLLSGLTTFNRIIIPTSSDPLNGLYIGSNGYLVTEVIQIRRQFGQWPGGDGIDDLSRLEPCNYVEVVKLTGDPNVPAGQVAFRAKVAEKYKLPLWSLLEKEYGAVARYKGEGRLTGFQESKWVDVEIFILGEECRKEGFAIGFLYPTQDYCFLKLFKQLRLESFGGPP</sequence>
<reference evidence="1" key="1">
    <citation type="journal article" date="2016" name="Nat. Genet.">
        <title>A high-quality carrot genome assembly provides new insights into carotenoid accumulation and asterid genome evolution.</title>
        <authorList>
            <person name="Iorizzo M."/>
            <person name="Ellison S."/>
            <person name="Senalik D."/>
            <person name="Zeng P."/>
            <person name="Satapoomin P."/>
            <person name="Huang J."/>
            <person name="Bowman M."/>
            <person name="Iovene M."/>
            <person name="Sanseverino W."/>
            <person name="Cavagnaro P."/>
            <person name="Yildiz M."/>
            <person name="Macko-Podgorni A."/>
            <person name="Moranska E."/>
            <person name="Grzebelus E."/>
            <person name="Grzebelus D."/>
            <person name="Ashrafi H."/>
            <person name="Zheng Z."/>
            <person name="Cheng S."/>
            <person name="Spooner D."/>
            <person name="Van Deynze A."/>
            <person name="Simon P."/>
        </authorList>
    </citation>
    <scope>NUCLEOTIDE SEQUENCE</scope>
    <source>
        <tissue evidence="1">Leaf</tissue>
    </source>
</reference>
<dbReference type="GO" id="GO:0010343">
    <property type="term" value="P:singlet oxygen-mediated programmed cell death"/>
    <property type="evidence" value="ECO:0007669"/>
    <property type="project" value="InterPro"/>
</dbReference>
<organism evidence="1 2">
    <name type="scientific">Daucus carota subsp. sativus</name>
    <name type="common">Carrot</name>
    <dbReference type="NCBI Taxonomy" id="79200"/>
    <lineage>
        <taxon>Eukaryota</taxon>
        <taxon>Viridiplantae</taxon>
        <taxon>Streptophyta</taxon>
        <taxon>Embryophyta</taxon>
        <taxon>Tracheophyta</taxon>
        <taxon>Spermatophyta</taxon>
        <taxon>Magnoliopsida</taxon>
        <taxon>eudicotyledons</taxon>
        <taxon>Gunneridae</taxon>
        <taxon>Pentapetalae</taxon>
        <taxon>asterids</taxon>
        <taxon>campanulids</taxon>
        <taxon>Apiales</taxon>
        <taxon>Apiaceae</taxon>
        <taxon>Apioideae</taxon>
        <taxon>Scandiceae</taxon>
        <taxon>Daucinae</taxon>
        <taxon>Daucus</taxon>
        <taxon>Daucus sect. Daucus</taxon>
    </lineage>
</organism>
<dbReference type="GO" id="GO:0042651">
    <property type="term" value="C:thylakoid membrane"/>
    <property type="evidence" value="ECO:0007669"/>
    <property type="project" value="TreeGrafter"/>
</dbReference>
<dbReference type="PANTHER" id="PTHR33917">
    <property type="entry name" value="PROTEIN EXECUTER 1, CHLOROPLASTIC"/>
    <property type="match status" value="1"/>
</dbReference>
<name>A0AAF0XVB1_DAUCS</name>
<accession>A0AAF0XVB1</accession>
<dbReference type="PANTHER" id="PTHR33917:SF3">
    <property type="entry name" value="PROTEIN EXECUTER 1, CHLOROPLASTIC"/>
    <property type="match status" value="1"/>
</dbReference>
<protein>
    <submittedName>
        <fullName evidence="1">Uncharacterized protein</fullName>
    </submittedName>
</protein>
<dbReference type="AlphaFoldDB" id="A0AAF0XVB1"/>
<dbReference type="Pfam" id="PF12014">
    <property type="entry name" value="Cyclin_D1_bind"/>
    <property type="match status" value="1"/>
</dbReference>
<evidence type="ECO:0000313" key="1">
    <source>
        <dbReference type="EMBL" id="WOH14981.1"/>
    </source>
</evidence>
<gene>
    <name evidence="1" type="ORF">DCAR_0934511</name>
</gene>